<sequence length="114" mass="13188">MTRMAMALVVIAMAEYKESAGGGKNRKKRKIWTRPWLAQRVEGSQYNNLIQELALEDQDRYKNWMRLDRNQFLEVLELIKPAIAKQDIKMRAAVLPQDRLAITLHHLATGAARD</sequence>
<proteinExistence type="predicted"/>
<dbReference type="AlphaFoldDB" id="A0A5B7IKI7"/>
<organism evidence="1 2">
    <name type="scientific">Portunus trituberculatus</name>
    <name type="common">Swimming crab</name>
    <name type="synonym">Neptunus trituberculatus</name>
    <dbReference type="NCBI Taxonomy" id="210409"/>
    <lineage>
        <taxon>Eukaryota</taxon>
        <taxon>Metazoa</taxon>
        <taxon>Ecdysozoa</taxon>
        <taxon>Arthropoda</taxon>
        <taxon>Crustacea</taxon>
        <taxon>Multicrustacea</taxon>
        <taxon>Malacostraca</taxon>
        <taxon>Eumalacostraca</taxon>
        <taxon>Eucarida</taxon>
        <taxon>Decapoda</taxon>
        <taxon>Pleocyemata</taxon>
        <taxon>Brachyura</taxon>
        <taxon>Eubrachyura</taxon>
        <taxon>Portunoidea</taxon>
        <taxon>Portunidae</taxon>
        <taxon>Portuninae</taxon>
        <taxon>Portunus</taxon>
    </lineage>
</organism>
<evidence type="ECO:0000313" key="2">
    <source>
        <dbReference type="Proteomes" id="UP000324222"/>
    </source>
</evidence>
<evidence type="ECO:0000313" key="1">
    <source>
        <dbReference type="EMBL" id="MPC80964.1"/>
    </source>
</evidence>
<dbReference type="EMBL" id="VSRR010055551">
    <property type="protein sequence ID" value="MPC80964.1"/>
    <property type="molecule type" value="Genomic_DNA"/>
</dbReference>
<dbReference type="Proteomes" id="UP000324222">
    <property type="component" value="Unassembled WGS sequence"/>
</dbReference>
<protein>
    <submittedName>
        <fullName evidence="1">Uncharacterized protein</fullName>
    </submittedName>
</protein>
<keyword evidence="2" id="KW-1185">Reference proteome</keyword>
<dbReference type="OrthoDB" id="6435503at2759"/>
<comment type="caution">
    <text evidence="1">The sequence shown here is derived from an EMBL/GenBank/DDBJ whole genome shotgun (WGS) entry which is preliminary data.</text>
</comment>
<name>A0A5B7IKI7_PORTR</name>
<gene>
    <name evidence="1" type="ORF">E2C01_075563</name>
</gene>
<accession>A0A5B7IKI7</accession>
<reference evidence="1 2" key="1">
    <citation type="submission" date="2019-05" db="EMBL/GenBank/DDBJ databases">
        <title>Another draft genome of Portunus trituberculatus and its Hox gene families provides insights of decapod evolution.</title>
        <authorList>
            <person name="Jeong J.-H."/>
            <person name="Song I."/>
            <person name="Kim S."/>
            <person name="Choi T."/>
            <person name="Kim D."/>
            <person name="Ryu S."/>
            <person name="Kim W."/>
        </authorList>
    </citation>
    <scope>NUCLEOTIDE SEQUENCE [LARGE SCALE GENOMIC DNA]</scope>
    <source>
        <tissue evidence="1">Muscle</tissue>
    </source>
</reference>